<evidence type="ECO:0000313" key="6">
    <source>
        <dbReference type="Proteomes" id="UP001315967"/>
    </source>
</evidence>
<keyword evidence="5" id="KW-0456">Lyase</keyword>
<dbReference type="NCBIfam" id="TIGR03124">
    <property type="entry name" value="citrate_citX"/>
    <property type="match status" value="1"/>
</dbReference>
<evidence type="ECO:0000256" key="3">
    <source>
        <dbReference type="ARBA" id="ARBA00022695"/>
    </source>
</evidence>
<dbReference type="Proteomes" id="UP001315967">
    <property type="component" value="Chromosome"/>
</dbReference>
<dbReference type="GO" id="GO:0016829">
    <property type="term" value="F:lyase activity"/>
    <property type="evidence" value="ECO:0007669"/>
    <property type="project" value="UniProtKB-KW"/>
</dbReference>
<protein>
    <recommendedName>
        <fullName evidence="1">citrate lyase holo-[acyl-carrier protein] synthase</fullName>
        <ecNumber evidence="1">2.7.7.61</ecNumber>
    </recommendedName>
</protein>
<accession>A0ABY5P3T4</accession>
<dbReference type="EMBL" id="CP102453">
    <property type="protein sequence ID" value="UUX33209.1"/>
    <property type="molecule type" value="Genomic_DNA"/>
</dbReference>
<dbReference type="InterPro" id="IPR005551">
    <property type="entry name" value="CitX"/>
</dbReference>
<dbReference type="RefSeq" id="WP_313792712.1">
    <property type="nucleotide sequence ID" value="NZ_CP102453.1"/>
</dbReference>
<reference evidence="5 6" key="1">
    <citation type="submission" date="2022-08" db="EMBL/GenBank/DDBJ databases">
        <title>Aerococcaceae sp. nov isolated from spoiled eye mask.</title>
        <authorList>
            <person name="Zhou G."/>
            <person name="Xie X.-B."/>
            <person name="Shi Q.-S."/>
            <person name="Wang Y.-S."/>
            <person name="Wen X."/>
            <person name="Peng H."/>
            <person name="Yang X.-J."/>
            <person name="Tao H.-B."/>
            <person name="Huang X.-M."/>
        </authorList>
    </citation>
    <scope>NUCLEOTIDE SEQUENCE [LARGE SCALE GENOMIC DNA]</scope>
    <source>
        <strain evidence="6">DM20194951</strain>
    </source>
</reference>
<keyword evidence="2 5" id="KW-0808">Transferase</keyword>
<keyword evidence="3 5" id="KW-0548">Nucleotidyltransferase</keyword>
<dbReference type="Pfam" id="PF03802">
    <property type="entry name" value="CitX"/>
    <property type="match status" value="1"/>
</dbReference>
<dbReference type="NCBIfam" id="NF002383">
    <property type="entry name" value="PRK01392.1"/>
    <property type="match status" value="1"/>
</dbReference>
<proteinExistence type="predicted"/>
<name>A0ABY5P3T4_9LACT</name>
<evidence type="ECO:0000256" key="1">
    <source>
        <dbReference type="ARBA" id="ARBA00012524"/>
    </source>
</evidence>
<evidence type="ECO:0000256" key="2">
    <source>
        <dbReference type="ARBA" id="ARBA00022679"/>
    </source>
</evidence>
<comment type="catalytic activity">
    <reaction evidence="4">
        <text>apo-[citrate lyase ACP] + 2'-(5''-triphospho-alpha-D-ribosyl)-3'-dephospho-CoA = holo-[citrate lyase ACP] + diphosphate</text>
        <dbReference type="Rhea" id="RHEA:16333"/>
        <dbReference type="Rhea" id="RHEA-COMP:10157"/>
        <dbReference type="Rhea" id="RHEA-COMP:10158"/>
        <dbReference type="ChEBI" id="CHEBI:29999"/>
        <dbReference type="ChEBI" id="CHEBI:33019"/>
        <dbReference type="ChEBI" id="CHEBI:61378"/>
        <dbReference type="ChEBI" id="CHEBI:82683"/>
        <dbReference type="EC" id="2.7.7.61"/>
    </reaction>
</comment>
<evidence type="ECO:0000313" key="5">
    <source>
        <dbReference type="EMBL" id="UUX33209.1"/>
    </source>
</evidence>
<dbReference type="EC" id="2.7.7.61" evidence="1"/>
<dbReference type="GO" id="GO:0050519">
    <property type="term" value="F:holo-citrate lyase synthase activity"/>
    <property type="evidence" value="ECO:0007669"/>
    <property type="project" value="UniProtKB-EC"/>
</dbReference>
<evidence type="ECO:0000256" key="4">
    <source>
        <dbReference type="ARBA" id="ARBA00048574"/>
    </source>
</evidence>
<organism evidence="5 6">
    <name type="scientific">Fundicoccus culcitae</name>
    <dbReference type="NCBI Taxonomy" id="2969821"/>
    <lineage>
        <taxon>Bacteria</taxon>
        <taxon>Bacillati</taxon>
        <taxon>Bacillota</taxon>
        <taxon>Bacilli</taxon>
        <taxon>Lactobacillales</taxon>
        <taxon>Aerococcaceae</taxon>
        <taxon>Fundicoccus</taxon>
    </lineage>
</organism>
<sequence>MFNDIFLGETVTLIDMLNARDERYAKQNSLLSQYPGCSLLVVTMNIPGDIKNSQKISEVFKSAIEIIDQELVGASLKHKSSLQQHTGNEAYYVLDIPAVDLKRLMIAIEEQHPQGRLFDLDVLFVDEDTGAVAKISRADYNLMPRQCFVCDKNAKECARSRAHSIQEMKVAVANLMAKQ</sequence>
<keyword evidence="6" id="KW-1185">Reference proteome</keyword>
<gene>
    <name evidence="5" type="primary">citX</name>
    <name evidence="5" type="ORF">NRE15_09880</name>
</gene>